<gene>
    <name evidence="2" type="ORF">PX52LOC_07744</name>
</gene>
<evidence type="ECO:0000313" key="3">
    <source>
        <dbReference type="Proteomes" id="UP000324974"/>
    </source>
</evidence>
<dbReference type="EMBL" id="CP042425">
    <property type="protein sequence ID" value="QEL20638.1"/>
    <property type="molecule type" value="Genomic_DNA"/>
</dbReference>
<accession>A0A5C1AV08</accession>
<proteinExistence type="predicted"/>
<feature type="region of interest" description="Disordered" evidence="1">
    <location>
        <begin position="257"/>
        <end position="285"/>
    </location>
</feature>
<dbReference type="Proteomes" id="UP000324974">
    <property type="component" value="Chromosome"/>
</dbReference>
<sequence length="935" mass="99891">MADPIPPLTPIDFDAPPADTSPAAEAPQIAAGCRALIAPDQVVELRALDVPSGRDWTCTCTGYFAADRLDDLARAAVGYRAAKGVYWTLNPVRPDLLARRANRAARAARGDAAADADVVSRRWVLVDLDPRRPANISATTAEKGHAADLALRIRDDLHARGWPEPVVVDSGNGYHLLYRVDLPADDGGLVRRVLTALAARFDTAHVHVDRAVHNPARICKVPGTWARKGDDTPDRPHRRSRLLHVPDDLGVVDPAMLDAVAGPAPPPSASSPPRASAPRSAGPGGWDRRLNVAGWLTDAGVAFRVKAEPDAHGRTVYVLARCPFDPAHADPDACVMQAEDGRLAARCFHNSCAGHGWQAFKAAIGPPRRRHYEVQGLPPSADGPTRRGPAGPIPSAPPAGGPTHDDSAGDDGPPDDPPDDPDGGGPARLPAIIVNDRQLPDVTCDALAALAAVNDPPVIFQAGGVLTRVRAGDDDDPWRLEPLTDSALKGVMARTARWYEARAAGQGVEHVDASPPMEVVKDVATLPHWAVPKLRAVVEAPVFLPDGTLALAPGYHPAGQLWYAPAGGLAIPPVPVHPTTADIAAARALILDDLLGDFPFADAAGRAHAVAVLVVAFARHLIAGPTPLHLVDAPTEGTGKTLLVKVLLWVVLGRDAPAIPEAENDAEWRKRITAALVEGRSCLVLDNLNQAVESGSLASALTTETWSDRLLGVSKLVQVRNRAVWVGTGNNVSLSRELVRRTLWCRLDAGVERPAERAGFRHPRLLAWVQANRGRLVAAVLTLVRAWLNRGRPPGSQVMGMYESWAEVVGGVLDVAGVPGLLANRDTFRDAQQPADDWPAFLHAWWAAHQGKAVGVAALFDLAVRGKHLDGVLGDGSVQSQRCRLGRAVTKMVDRVQGEYRVRLGDPDNCRRQQYRLQCSDRAAAYQEVVETIGR</sequence>
<dbReference type="RefSeq" id="WP_149114908.1">
    <property type="nucleotide sequence ID" value="NZ_CP042425.1"/>
</dbReference>
<organism evidence="2 3">
    <name type="scientific">Limnoglobus roseus</name>
    <dbReference type="NCBI Taxonomy" id="2598579"/>
    <lineage>
        <taxon>Bacteria</taxon>
        <taxon>Pseudomonadati</taxon>
        <taxon>Planctomycetota</taxon>
        <taxon>Planctomycetia</taxon>
        <taxon>Gemmatales</taxon>
        <taxon>Gemmataceae</taxon>
        <taxon>Limnoglobus</taxon>
    </lineage>
</organism>
<feature type="compositionally biased region" description="Acidic residues" evidence="1">
    <location>
        <begin position="408"/>
        <end position="422"/>
    </location>
</feature>
<keyword evidence="3" id="KW-1185">Reference proteome</keyword>
<reference evidence="3" key="1">
    <citation type="submission" date="2019-08" db="EMBL/GenBank/DDBJ databases">
        <title>Limnoglobus roseus gen. nov., sp. nov., a novel freshwater planctomycete with a giant genome from the family Gemmataceae.</title>
        <authorList>
            <person name="Kulichevskaya I.S."/>
            <person name="Naumoff D.G."/>
            <person name="Miroshnikov K."/>
            <person name="Ivanova A."/>
            <person name="Philippov D.A."/>
            <person name="Hakobyan A."/>
            <person name="Rijpstra I.C."/>
            <person name="Sinninghe Damste J.S."/>
            <person name="Liesack W."/>
            <person name="Dedysh S.N."/>
        </authorList>
    </citation>
    <scope>NUCLEOTIDE SEQUENCE [LARGE SCALE GENOMIC DNA]</scope>
    <source>
        <strain evidence="3">PX52</strain>
    </source>
</reference>
<dbReference type="AlphaFoldDB" id="A0A5C1AV08"/>
<feature type="region of interest" description="Disordered" evidence="1">
    <location>
        <begin position="368"/>
        <end position="429"/>
    </location>
</feature>
<dbReference type="KEGG" id="lrs:PX52LOC_07744"/>
<evidence type="ECO:0008006" key="4">
    <source>
        <dbReference type="Google" id="ProtNLM"/>
    </source>
</evidence>
<evidence type="ECO:0000313" key="2">
    <source>
        <dbReference type="EMBL" id="QEL20638.1"/>
    </source>
</evidence>
<evidence type="ECO:0000256" key="1">
    <source>
        <dbReference type="SAM" id="MobiDB-lite"/>
    </source>
</evidence>
<protein>
    <recommendedName>
        <fullName evidence="4">DNA primase/polymerase bifunctional N-terminal domain-containing protein</fullName>
    </recommendedName>
</protein>
<feature type="compositionally biased region" description="Low complexity" evidence="1">
    <location>
        <begin position="271"/>
        <end position="281"/>
    </location>
</feature>
<dbReference type="OrthoDB" id="123525at2"/>
<feature type="region of interest" description="Disordered" evidence="1">
    <location>
        <begin position="1"/>
        <end position="25"/>
    </location>
</feature>
<name>A0A5C1AV08_9BACT</name>
<feature type="compositionally biased region" description="Pro residues" evidence="1">
    <location>
        <begin position="391"/>
        <end position="400"/>
    </location>
</feature>